<dbReference type="AlphaFoldDB" id="M4BK29"/>
<reference evidence="2" key="1">
    <citation type="journal article" date="2010" name="Science">
        <title>Signatures of adaptation to obligate biotrophy in the Hyaloperonospora arabidopsidis genome.</title>
        <authorList>
            <person name="Baxter L."/>
            <person name="Tripathy S."/>
            <person name="Ishaque N."/>
            <person name="Boot N."/>
            <person name="Cabral A."/>
            <person name="Kemen E."/>
            <person name="Thines M."/>
            <person name="Ah-Fong A."/>
            <person name="Anderson R."/>
            <person name="Badejoko W."/>
            <person name="Bittner-Eddy P."/>
            <person name="Boore J.L."/>
            <person name="Chibucos M.C."/>
            <person name="Coates M."/>
            <person name="Dehal P."/>
            <person name="Delehaunty K."/>
            <person name="Dong S."/>
            <person name="Downton P."/>
            <person name="Dumas B."/>
            <person name="Fabro G."/>
            <person name="Fronick C."/>
            <person name="Fuerstenberg S.I."/>
            <person name="Fulton L."/>
            <person name="Gaulin E."/>
            <person name="Govers F."/>
            <person name="Hughes L."/>
            <person name="Humphray S."/>
            <person name="Jiang R.H."/>
            <person name="Judelson H."/>
            <person name="Kamoun S."/>
            <person name="Kyung K."/>
            <person name="Meijer H."/>
            <person name="Minx P."/>
            <person name="Morris P."/>
            <person name="Nelson J."/>
            <person name="Phuntumart V."/>
            <person name="Qutob D."/>
            <person name="Rehmany A."/>
            <person name="Rougon-Cardoso A."/>
            <person name="Ryden P."/>
            <person name="Torto-Alalibo T."/>
            <person name="Studholme D."/>
            <person name="Wang Y."/>
            <person name="Win J."/>
            <person name="Wood J."/>
            <person name="Clifton S.W."/>
            <person name="Rogers J."/>
            <person name="Van den Ackerveken G."/>
            <person name="Jones J.D."/>
            <person name="McDowell J.M."/>
            <person name="Beynon J."/>
            <person name="Tyler B.M."/>
        </authorList>
    </citation>
    <scope>NUCLEOTIDE SEQUENCE [LARGE SCALE GENOMIC DNA]</scope>
    <source>
        <strain evidence="2">Emoy2</strain>
    </source>
</reference>
<dbReference type="InParanoid" id="M4BK29"/>
<evidence type="ECO:0000313" key="1">
    <source>
        <dbReference type="EnsemblProtists" id="HpaP806761"/>
    </source>
</evidence>
<reference evidence="1" key="2">
    <citation type="submission" date="2015-06" db="UniProtKB">
        <authorList>
            <consortium name="EnsemblProtists"/>
        </authorList>
    </citation>
    <scope>IDENTIFICATION</scope>
    <source>
        <strain evidence="1">Emoy2</strain>
    </source>
</reference>
<name>M4BK29_HYAAE</name>
<protein>
    <submittedName>
        <fullName evidence="1">Uncharacterized protein</fullName>
    </submittedName>
</protein>
<dbReference type="EMBL" id="JH598343">
    <property type="status" value="NOT_ANNOTATED_CDS"/>
    <property type="molecule type" value="Genomic_DNA"/>
</dbReference>
<keyword evidence="2" id="KW-1185">Reference proteome</keyword>
<sequence length="116" mass="12878">MTFHLAAHTEQLAGCVVYAGLELTRKKHGSSLEDDIDLEVDSDSYEEGFRSPVTEKNKIGNGNDFDDVEGMLAYPRIVLALEKFIADGGSFFIGRCFEIAYIRLIDCTAFVNSLMC</sequence>
<dbReference type="HOGENOM" id="CLU_2101636_0_0_1"/>
<dbReference type="EnsemblProtists" id="HpaT806761">
    <property type="protein sequence ID" value="HpaP806761"/>
    <property type="gene ID" value="HpaG806761"/>
</dbReference>
<evidence type="ECO:0000313" key="2">
    <source>
        <dbReference type="Proteomes" id="UP000011713"/>
    </source>
</evidence>
<accession>M4BK29</accession>
<proteinExistence type="predicted"/>
<dbReference type="Proteomes" id="UP000011713">
    <property type="component" value="Unassembled WGS sequence"/>
</dbReference>
<organism evidence="1 2">
    <name type="scientific">Hyaloperonospora arabidopsidis (strain Emoy2)</name>
    <name type="common">Downy mildew agent</name>
    <name type="synonym">Peronospora arabidopsidis</name>
    <dbReference type="NCBI Taxonomy" id="559515"/>
    <lineage>
        <taxon>Eukaryota</taxon>
        <taxon>Sar</taxon>
        <taxon>Stramenopiles</taxon>
        <taxon>Oomycota</taxon>
        <taxon>Peronosporomycetes</taxon>
        <taxon>Peronosporales</taxon>
        <taxon>Peronosporaceae</taxon>
        <taxon>Hyaloperonospora</taxon>
    </lineage>
</organism>
<dbReference type="VEuPathDB" id="FungiDB:HpaG806761"/>